<keyword evidence="3" id="KW-1185">Reference proteome</keyword>
<feature type="signal peptide" evidence="1">
    <location>
        <begin position="1"/>
        <end position="17"/>
    </location>
</feature>
<dbReference type="Proteomes" id="UP000746918">
    <property type="component" value="Unassembled WGS sequence"/>
</dbReference>
<dbReference type="RefSeq" id="WP_220717626.1">
    <property type="nucleotide sequence ID" value="NZ_JAIFRO010000006.1"/>
</dbReference>
<accession>A0ABS7I756</accession>
<comment type="caution">
    <text evidence="2">The sequence shown here is derived from an EMBL/GenBank/DDBJ whole genome shotgun (WGS) entry which is preliminary data.</text>
</comment>
<evidence type="ECO:0000313" key="3">
    <source>
        <dbReference type="Proteomes" id="UP000746918"/>
    </source>
</evidence>
<proteinExistence type="predicted"/>
<dbReference type="PROSITE" id="PS51257">
    <property type="entry name" value="PROKAR_LIPOPROTEIN"/>
    <property type="match status" value="1"/>
</dbReference>
<feature type="chain" id="PRO_5046189969" description="Lipoprotein" evidence="1">
    <location>
        <begin position="18"/>
        <end position="136"/>
    </location>
</feature>
<reference evidence="2 3" key="1">
    <citation type="submission" date="2021-08" db="EMBL/GenBank/DDBJ databases">
        <title>Bartonella raoulti 094 sp. nov.</title>
        <authorList>
            <person name="Zgheib R."/>
            <person name="Hammoud A."/>
        </authorList>
    </citation>
    <scope>NUCLEOTIDE SEQUENCE [LARGE SCALE GENOMIC DNA]</scope>
    <source>
        <strain evidence="2 3">094</strain>
    </source>
</reference>
<keyword evidence="1" id="KW-0732">Signal</keyword>
<evidence type="ECO:0000313" key="2">
    <source>
        <dbReference type="EMBL" id="MBX4336287.1"/>
    </source>
</evidence>
<evidence type="ECO:0000256" key="1">
    <source>
        <dbReference type="SAM" id="SignalP"/>
    </source>
</evidence>
<organism evidence="2 3">
    <name type="scientific">Bartonella raoultii</name>
    <dbReference type="NCBI Taxonomy" id="1457020"/>
    <lineage>
        <taxon>Bacteria</taxon>
        <taxon>Pseudomonadati</taxon>
        <taxon>Pseudomonadota</taxon>
        <taxon>Alphaproteobacteria</taxon>
        <taxon>Hyphomicrobiales</taxon>
        <taxon>Bartonellaceae</taxon>
        <taxon>Bartonella</taxon>
    </lineage>
</organism>
<sequence length="136" mass="15309">MKKILKLLSGISLFIMAGCETEQPPLTVVDVWKKPGADQVEVKKALLECGIQNFEGINTEKYHNINEKINADASIDACLIQDGFHHKLGSINWCEKYKDENLSICQSDAIIPQRSIKKRLSSAHCQKNKEQPECQP</sequence>
<gene>
    <name evidence="2" type="ORF">K3248_06755</name>
</gene>
<evidence type="ECO:0008006" key="4">
    <source>
        <dbReference type="Google" id="ProtNLM"/>
    </source>
</evidence>
<dbReference type="EMBL" id="JAIFRO010000006">
    <property type="protein sequence ID" value="MBX4336287.1"/>
    <property type="molecule type" value="Genomic_DNA"/>
</dbReference>
<protein>
    <recommendedName>
        <fullName evidence="4">Lipoprotein</fullName>
    </recommendedName>
</protein>
<name>A0ABS7I756_9HYPH</name>